<accession>A0A845PTI5</accession>
<proteinExistence type="predicted"/>
<name>A0A845PTI5_9FLAO</name>
<evidence type="ECO:0000313" key="3">
    <source>
        <dbReference type="Proteomes" id="UP000553459"/>
    </source>
</evidence>
<sequence>MKKKQNQKRSKFIKEAKLLQEEGYSPPILKFSQIQMEGSIAAGSAKVRPDQPQEEWEDKKEEGTLDW</sequence>
<gene>
    <name evidence="2" type="ORF">GNY06_02745</name>
</gene>
<evidence type="ECO:0000313" key="2">
    <source>
        <dbReference type="EMBL" id="NAW50351.1"/>
    </source>
</evidence>
<dbReference type="RefSeq" id="WP_166518694.1">
    <property type="nucleotide sequence ID" value="NZ_JAAABJ010000264.1"/>
</dbReference>
<comment type="caution">
    <text evidence="2">The sequence shown here is derived from an EMBL/GenBank/DDBJ whole genome shotgun (WGS) entry which is preliminary data.</text>
</comment>
<dbReference type="Proteomes" id="UP000553459">
    <property type="component" value="Unassembled WGS sequence"/>
</dbReference>
<reference evidence="2 3" key="1">
    <citation type="submission" date="2019-11" db="EMBL/GenBank/DDBJ databases">
        <title>Characterization of Elizabethkingia argenteiflava sp. nov., isolated from inner surface of Soybean Pods.</title>
        <authorList>
            <person name="Mo S."/>
        </authorList>
    </citation>
    <scope>NUCLEOTIDE SEQUENCE [LARGE SCALE GENOMIC DNA]</scope>
    <source>
        <strain evidence="2 3">YB22</strain>
    </source>
</reference>
<keyword evidence="3" id="KW-1185">Reference proteome</keyword>
<dbReference type="EMBL" id="JAAABJ010000264">
    <property type="protein sequence ID" value="NAW50351.1"/>
    <property type="molecule type" value="Genomic_DNA"/>
</dbReference>
<organism evidence="2 3">
    <name type="scientific">Elizabethkingia argenteiflava</name>
    <dbReference type="NCBI Taxonomy" id="2681556"/>
    <lineage>
        <taxon>Bacteria</taxon>
        <taxon>Pseudomonadati</taxon>
        <taxon>Bacteroidota</taxon>
        <taxon>Flavobacteriia</taxon>
        <taxon>Flavobacteriales</taxon>
        <taxon>Weeksellaceae</taxon>
        <taxon>Elizabethkingia</taxon>
    </lineage>
</organism>
<feature type="region of interest" description="Disordered" evidence="1">
    <location>
        <begin position="42"/>
        <end position="67"/>
    </location>
</feature>
<evidence type="ECO:0000256" key="1">
    <source>
        <dbReference type="SAM" id="MobiDB-lite"/>
    </source>
</evidence>
<protein>
    <submittedName>
        <fullName evidence="2">Uncharacterized protein</fullName>
    </submittedName>
</protein>
<feature type="compositionally biased region" description="Basic and acidic residues" evidence="1">
    <location>
        <begin position="47"/>
        <end position="67"/>
    </location>
</feature>
<dbReference type="AlphaFoldDB" id="A0A845PTI5"/>